<dbReference type="EMBL" id="KK100301">
    <property type="protein sequence ID" value="KIZ07054.1"/>
    <property type="molecule type" value="Genomic_DNA"/>
</dbReference>
<feature type="transmembrane region" description="Helical" evidence="10">
    <location>
        <begin position="352"/>
        <end position="372"/>
    </location>
</feature>
<evidence type="ECO:0000313" key="13">
    <source>
        <dbReference type="Proteomes" id="UP000054498"/>
    </source>
</evidence>
<evidence type="ECO:0000256" key="4">
    <source>
        <dbReference type="ARBA" id="ARBA00022692"/>
    </source>
</evidence>
<dbReference type="Pfam" id="PF00804">
    <property type="entry name" value="Syntaxin"/>
    <property type="match status" value="3"/>
</dbReference>
<feature type="compositionally biased region" description="Gly residues" evidence="9">
    <location>
        <begin position="17"/>
        <end position="33"/>
    </location>
</feature>
<keyword evidence="4 10" id="KW-0812">Transmembrane</keyword>
<sequence>MNDLLFAVKGPSPNGAGPSGGPGGQRPGGGPGLGYDVEAGYSAAQSERGKEMDEFFAKVEEIKGDMQEIKGRQRDIRAMHERSKTIVRQKEMQRHREEMQAVINEVNVLAHKVKSKGGGAEVELFSMGRGPCAAAAALKVEALDRLNEQALTKKGQGLGSASERTRTSITAGLKRKLKDLMGEFSELRAKASAWGARARWRRRAGAGATGAARAPEAGLGAALAWIQDEYREVVERRVYTVTGQHMPEEDIERMIETGEAETIFQKAILEQGRGRVLDTLAEIQERHRAVKDLEQSLLELHQIFLDMAVLVEAQGEMLDNIEKQVSRSVEYVQSGTSALQDAKQLQKSTRKWMCCGIITLLIVAVVIVLVVVKPWQFASTSQGGGSSSAPAPAPAPSG</sequence>
<evidence type="ECO:0000256" key="1">
    <source>
        <dbReference type="ARBA" id="ARBA00004211"/>
    </source>
</evidence>
<dbReference type="STRING" id="145388.A0A0D2LKZ4"/>
<protein>
    <submittedName>
        <fullName evidence="12">Syntaxin</fullName>
    </submittedName>
</protein>
<dbReference type="Gene3D" id="1.20.5.110">
    <property type="match status" value="1"/>
</dbReference>
<dbReference type="AlphaFoldDB" id="A0A0D2LKZ4"/>
<keyword evidence="13" id="KW-1185">Reference proteome</keyword>
<evidence type="ECO:0000256" key="6">
    <source>
        <dbReference type="ARBA" id="ARBA00022989"/>
    </source>
</evidence>
<dbReference type="PROSITE" id="PS00914">
    <property type="entry name" value="SYNTAXIN"/>
    <property type="match status" value="1"/>
</dbReference>
<dbReference type="InterPro" id="IPR006011">
    <property type="entry name" value="Syntaxin_N"/>
</dbReference>
<dbReference type="GO" id="GO:0006887">
    <property type="term" value="P:exocytosis"/>
    <property type="evidence" value="ECO:0007669"/>
    <property type="project" value="TreeGrafter"/>
</dbReference>
<dbReference type="InterPro" id="IPR045242">
    <property type="entry name" value="Syntaxin"/>
</dbReference>
<dbReference type="GO" id="GO:0006886">
    <property type="term" value="P:intracellular protein transport"/>
    <property type="evidence" value="ECO:0007669"/>
    <property type="project" value="InterPro"/>
</dbReference>
<dbReference type="CDD" id="cd15848">
    <property type="entry name" value="SNARE_syntaxin1-like"/>
    <property type="match status" value="1"/>
</dbReference>
<keyword evidence="6 10" id="KW-1133">Transmembrane helix</keyword>
<keyword evidence="5" id="KW-0653">Protein transport</keyword>
<dbReference type="InterPro" id="IPR006012">
    <property type="entry name" value="Syntaxin/epimorphin_CS"/>
</dbReference>
<reference evidence="12 13" key="1">
    <citation type="journal article" date="2013" name="BMC Genomics">
        <title>Reconstruction of the lipid metabolism for the microalga Monoraphidium neglectum from its genome sequence reveals characteristics suitable for biofuel production.</title>
        <authorList>
            <person name="Bogen C."/>
            <person name="Al-Dilaimi A."/>
            <person name="Albersmeier A."/>
            <person name="Wichmann J."/>
            <person name="Grundmann M."/>
            <person name="Rupp O."/>
            <person name="Lauersen K.J."/>
            <person name="Blifernez-Klassen O."/>
            <person name="Kalinowski J."/>
            <person name="Goesmann A."/>
            <person name="Mussgnug J.H."/>
            <person name="Kruse O."/>
        </authorList>
    </citation>
    <scope>NUCLEOTIDE SEQUENCE [LARGE SCALE GENOMIC DNA]</scope>
    <source>
        <strain evidence="12 13">SAG 48.87</strain>
    </source>
</reference>
<evidence type="ECO:0000256" key="9">
    <source>
        <dbReference type="SAM" id="MobiDB-lite"/>
    </source>
</evidence>
<dbReference type="GeneID" id="25727022"/>
<dbReference type="Proteomes" id="UP000054498">
    <property type="component" value="Unassembled WGS sequence"/>
</dbReference>
<dbReference type="PROSITE" id="PS50192">
    <property type="entry name" value="T_SNARE"/>
    <property type="match status" value="1"/>
</dbReference>
<dbReference type="KEGG" id="mng:MNEG_0904"/>
<evidence type="ECO:0000256" key="3">
    <source>
        <dbReference type="ARBA" id="ARBA00022448"/>
    </source>
</evidence>
<dbReference type="OrthoDB" id="10255013at2759"/>
<evidence type="ECO:0000313" key="12">
    <source>
        <dbReference type="EMBL" id="KIZ07054.1"/>
    </source>
</evidence>
<feature type="domain" description="T-SNARE coiled-coil homology" evidence="11">
    <location>
        <begin position="280"/>
        <end position="342"/>
    </location>
</feature>
<keyword evidence="7 10" id="KW-0472">Membrane</keyword>
<dbReference type="Pfam" id="PF05739">
    <property type="entry name" value="SNARE"/>
    <property type="match status" value="1"/>
</dbReference>
<keyword evidence="3" id="KW-0813">Transport</keyword>
<feature type="region of interest" description="Disordered" evidence="9">
    <location>
        <begin position="9"/>
        <end position="48"/>
    </location>
</feature>
<evidence type="ECO:0000259" key="11">
    <source>
        <dbReference type="PROSITE" id="PS50192"/>
    </source>
</evidence>
<evidence type="ECO:0000256" key="8">
    <source>
        <dbReference type="RuleBase" id="RU003858"/>
    </source>
</evidence>
<proteinExistence type="inferred from homology"/>
<evidence type="ECO:0000256" key="5">
    <source>
        <dbReference type="ARBA" id="ARBA00022927"/>
    </source>
</evidence>
<evidence type="ECO:0000256" key="2">
    <source>
        <dbReference type="ARBA" id="ARBA00009063"/>
    </source>
</evidence>
<dbReference type="SMART" id="SM00503">
    <property type="entry name" value="SynN"/>
    <property type="match status" value="1"/>
</dbReference>
<accession>A0A0D2LKZ4</accession>
<dbReference type="SUPFAM" id="SSF47661">
    <property type="entry name" value="t-snare proteins"/>
    <property type="match status" value="1"/>
</dbReference>
<dbReference type="GO" id="GO:0048278">
    <property type="term" value="P:vesicle docking"/>
    <property type="evidence" value="ECO:0007669"/>
    <property type="project" value="TreeGrafter"/>
</dbReference>
<dbReference type="GO" id="GO:0005484">
    <property type="term" value="F:SNAP receptor activity"/>
    <property type="evidence" value="ECO:0007669"/>
    <property type="project" value="InterPro"/>
</dbReference>
<dbReference type="FunFam" id="1.20.5.110:FF:000008">
    <property type="entry name" value="Syntaxin 132"/>
    <property type="match status" value="1"/>
</dbReference>
<dbReference type="PANTHER" id="PTHR19957">
    <property type="entry name" value="SYNTAXIN"/>
    <property type="match status" value="1"/>
</dbReference>
<organism evidence="12 13">
    <name type="scientific">Monoraphidium neglectum</name>
    <dbReference type="NCBI Taxonomy" id="145388"/>
    <lineage>
        <taxon>Eukaryota</taxon>
        <taxon>Viridiplantae</taxon>
        <taxon>Chlorophyta</taxon>
        <taxon>core chlorophytes</taxon>
        <taxon>Chlorophyceae</taxon>
        <taxon>CS clade</taxon>
        <taxon>Sphaeropleales</taxon>
        <taxon>Selenastraceae</taxon>
        <taxon>Monoraphidium</taxon>
    </lineage>
</organism>
<dbReference type="RefSeq" id="XP_013906073.1">
    <property type="nucleotide sequence ID" value="XM_014050619.1"/>
</dbReference>
<evidence type="ECO:0000256" key="7">
    <source>
        <dbReference type="ARBA" id="ARBA00023136"/>
    </source>
</evidence>
<dbReference type="InterPro" id="IPR000727">
    <property type="entry name" value="T_SNARE_dom"/>
</dbReference>
<name>A0A0D2LKZ4_9CHLO</name>
<dbReference type="GO" id="GO:0005886">
    <property type="term" value="C:plasma membrane"/>
    <property type="evidence" value="ECO:0007669"/>
    <property type="project" value="TreeGrafter"/>
</dbReference>
<dbReference type="PANTHER" id="PTHR19957:SF307">
    <property type="entry name" value="PROTEIN SSO1-RELATED"/>
    <property type="match status" value="1"/>
</dbReference>
<dbReference type="InterPro" id="IPR010989">
    <property type="entry name" value="SNARE"/>
</dbReference>
<dbReference type="GO" id="GO:0012505">
    <property type="term" value="C:endomembrane system"/>
    <property type="evidence" value="ECO:0007669"/>
    <property type="project" value="TreeGrafter"/>
</dbReference>
<evidence type="ECO:0000256" key="10">
    <source>
        <dbReference type="SAM" id="Phobius"/>
    </source>
</evidence>
<dbReference type="GO" id="GO:0006906">
    <property type="term" value="P:vesicle fusion"/>
    <property type="evidence" value="ECO:0007669"/>
    <property type="project" value="TreeGrafter"/>
</dbReference>
<comment type="similarity">
    <text evidence="2 8">Belongs to the syntaxin family.</text>
</comment>
<dbReference type="GO" id="GO:0000149">
    <property type="term" value="F:SNARE binding"/>
    <property type="evidence" value="ECO:0007669"/>
    <property type="project" value="TreeGrafter"/>
</dbReference>
<dbReference type="Gene3D" id="1.20.58.70">
    <property type="match status" value="1"/>
</dbReference>
<comment type="subcellular location">
    <subcellularLocation>
        <location evidence="1">Membrane</location>
        <topology evidence="1">Single-pass type IV membrane protein</topology>
    </subcellularLocation>
</comment>
<gene>
    <name evidence="12" type="ORF">MNEG_0904</name>
</gene>
<feature type="region of interest" description="Disordered" evidence="9">
    <location>
        <begin position="379"/>
        <end position="398"/>
    </location>
</feature>
<dbReference type="SMART" id="SM00397">
    <property type="entry name" value="t_SNARE"/>
    <property type="match status" value="1"/>
</dbReference>
<dbReference type="GO" id="GO:0031201">
    <property type="term" value="C:SNARE complex"/>
    <property type="evidence" value="ECO:0007669"/>
    <property type="project" value="TreeGrafter"/>
</dbReference>